<feature type="domain" description="Response regulatory" evidence="3">
    <location>
        <begin position="3"/>
        <end position="119"/>
    </location>
</feature>
<dbReference type="SMART" id="SM00448">
    <property type="entry name" value="REC"/>
    <property type="match status" value="1"/>
</dbReference>
<accession>A0ABV6Z3S2</accession>
<dbReference type="InterPro" id="IPR001789">
    <property type="entry name" value="Sig_transdc_resp-reg_receiver"/>
</dbReference>
<gene>
    <name evidence="4" type="ORF">ACFL27_23080</name>
</gene>
<dbReference type="Proteomes" id="UP001594351">
    <property type="component" value="Unassembled WGS sequence"/>
</dbReference>
<reference evidence="4 5" key="1">
    <citation type="submission" date="2024-09" db="EMBL/GenBank/DDBJ databases">
        <title>Laminarin stimulates single cell rates of sulfate reduction while oxygen inhibits transcriptomic activity in coastal marine sediment.</title>
        <authorList>
            <person name="Lindsay M."/>
            <person name="Orcutt B."/>
            <person name="Emerson D."/>
            <person name="Stepanauskas R."/>
            <person name="D'Angelo T."/>
        </authorList>
    </citation>
    <scope>NUCLEOTIDE SEQUENCE [LARGE SCALE GENOMIC DNA]</scope>
    <source>
        <strain evidence="4">SAG AM-311-K15</strain>
    </source>
</reference>
<keyword evidence="1 2" id="KW-0597">Phosphoprotein</keyword>
<dbReference type="InterPro" id="IPR025497">
    <property type="entry name" value="PatA-like_N"/>
</dbReference>
<dbReference type="SUPFAM" id="SSF52172">
    <property type="entry name" value="CheY-like"/>
    <property type="match status" value="1"/>
</dbReference>
<proteinExistence type="predicted"/>
<evidence type="ECO:0000313" key="5">
    <source>
        <dbReference type="Proteomes" id="UP001594351"/>
    </source>
</evidence>
<sequence length="320" mass="36180">MSKILLVDDEAAIIRMLKFALMKEGYSIVTASNGREGVEVALNEKPNLIISDIMMPEMDGMDMCEKIREIQGLQDIPFIFLTAKGDMSTRIKGLQLGADDFIVKPIDFKLLIKKVQQILRYDVSSDISVSDPDIFKKVETPEILISGNFARKKPTEILQTIEGDHLTGILVVEENGVKVGEISFYKGKFITAEYKGQVAEEAFFSLLSPSDNDFKFITKPISHENKPRLAISTLIMEWTTSKVKDQEKKASLVLKRDTQFEVILVPEFFKLTANLDIQQVIKNFQKGSQVGFVLDNTDLPRDRILKILKYLISKGILKQK</sequence>
<comment type="caution">
    <text evidence="4">The sequence shown here is derived from an EMBL/GenBank/DDBJ whole genome shotgun (WGS) entry which is preliminary data.</text>
</comment>
<dbReference type="PANTHER" id="PTHR44591:SF3">
    <property type="entry name" value="RESPONSE REGULATORY DOMAIN-CONTAINING PROTEIN"/>
    <property type="match status" value="1"/>
</dbReference>
<organism evidence="4 5">
    <name type="scientific">candidate division CSSED10-310 bacterium</name>
    <dbReference type="NCBI Taxonomy" id="2855610"/>
    <lineage>
        <taxon>Bacteria</taxon>
        <taxon>Bacteria division CSSED10-310</taxon>
    </lineage>
</organism>
<dbReference type="Pfam" id="PF14332">
    <property type="entry name" value="DUF4388"/>
    <property type="match status" value="1"/>
</dbReference>
<dbReference type="PANTHER" id="PTHR44591">
    <property type="entry name" value="STRESS RESPONSE REGULATOR PROTEIN 1"/>
    <property type="match status" value="1"/>
</dbReference>
<evidence type="ECO:0000256" key="1">
    <source>
        <dbReference type="ARBA" id="ARBA00022553"/>
    </source>
</evidence>
<protein>
    <submittedName>
        <fullName evidence="4">Response regulator</fullName>
    </submittedName>
</protein>
<dbReference type="InterPro" id="IPR050595">
    <property type="entry name" value="Bact_response_regulator"/>
</dbReference>
<evidence type="ECO:0000256" key="2">
    <source>
        <dbReference type="PROSITE-ProRule" id="PRU00169"/>
    </source>
</evidence>
<dbReference type="CDD" id="cd17574">
    <property type="entry name" value="REC_OmpR"/>
    <property type="match status" value="1"/>
</dbReference>
<evidence type="ECO:0000313" key="4">
    <source>
        <dbReference type="EMBL" id="MFC1853092.1"/>
    </source>
</evidence>
<dbReference type="PROSITE" id="PS50110">
    <property type="entry name" value="RESPONSE_REGULATORY"/>
    <property type="match status" value="1"/>
</dbReference>
<dbReference type="EMBL" id="JBHPBY010000421">
    <property type="protein sequence ID" value="MFC1853092.1"/>
    <property type="molecule type" value="Genomic_DNA"/>
</dbReference>
<keyword evidence="5" id="KW-1185">Reference proteome</keyword>
<dbReference type="Pfam" id="PF00072">
    <property type="entry name" value="Response_reg"/>
    <property type="match status" value="1"/>
</dbReference>
<name>A0ABV6Z3S2_UNCC1</name>
<dbReference type="Gene3D" id="3.40.50.2300">
    <property type="match status" value="1"/>
</dbReference>
<feature type="modified residue" description="4-aspartylphosphate" evidence="2">
    <location>
        <position position="52"/>
    </location>
</feature>
<dbReference type="InterPro" id="IPR011006">
    <property type="entry name" value="CheY-like_superfamily"/>
</dbReference>
<evidence type="ECO:0000259" key="3">
    <source>
        <dbReference type="PROSITE" id="PS50110"/>
    </source>
</evidence>